<organism evidence="11 12">
    <name type="scientific">Pelolinea submarina</name>
    <dbReference type="NCBI Taxonomy" id="913107"/>
    <lineage>
        <taxon>Bacteria</taxon>
        <taxon>Bacillati</taxon>
        <taxon>Chloroflexota</taxon>
        <taxon>Anaerolineae</taxon>
        <taxon>Anaerolineales</taxon>
        <taxon>Anaerolineaceae</taxon>
        <taxon>Pelolinea</taxon>
    </lineage>
</organism>
<dbReference type="GO" id="GO:0005886">
    <property type="term" value="C:plasma membrane"/>
    <property type="evidence" value="ECO:0007669"/>
    <property type="project" value="UniProtKB-SubCell"/>
</dbReference>
<feature type="transmembrane region" description="Helical" evidence="9">
    <location>
        <begin position="244"/>
        <end position="261"/>
    </location>
</feature>
<keyword evidence="2" id="KW-0813">Transport</keyword>
<keyword evidence="5" id="KW-0598">Phosphotransferase system</keyword>
<feature type="domain" description="PTS EIIC type-2" evidence="10">
    <location>
        <begin position="7"/>
        <end position="422"/>
    </location>
</feature>
<feature type="transmembrane region" description="Helical" evidence="9">
    <location>
        <begin position="330"/>
        <end position="350"/>
    </location>
</feature>
<feature type="transmembrane region" description="Helical" evidence="9">
    <location>
        <begin position="219"/>
        <end position="238"/>
    </location>
</feature>
<evidence type="ECO:0000259" key="10">
    <source>
        <dbReference type="PROSITE" id="PS51104"/>
    </source>
</evidence>
<name>A0A347ZUD3_9CHLR</name>
<dbReference type="InterPro" id="IPR004703">
    <property type="entry name" value="PTS_sugar-sp_permease"/>
</dbReference>
<feature type="transmembrane region" description="Helical" evidence="9">
    <location>
        <begin position="41"/>
        <end position="62"/>
    </location>
</feature>
<dbReference type="EMBL" id="QUMS01000001">
    <property type="protein sequence ID" value="REG10500.1"/>
    <property type="molecule type" value="Genomic_DNA"/>
</dbReference>
<dbReference type="GO" id="GO:0009401">
    <property type="term" value="P:phosphoenolpyruvate-dependent sugar phosphotransferase system"/>
    <property type="evidence" value="ECO:0007669"/>
    <property type="project" value="UniProtKB-KW"/>
</dbReference>
<feature type="transmembrane region" description="Helical" evidence="9">
    <location>
        <begin position="394"/>
        <end position="420"/>
    </location>
</feature>
<feature type="transmembrane region" description="Helical" evidence="9">
    <location>
        <begin position="96"/>
        <end position="114"/>
    </location>
</feature>
<keyword evidence="8 9" id="KW-0472">Membrane</keyword>
<comment type="caution">
    <text evidence="11">The sequence shown here is derived from an EMBL/GenBank/DDBJ whole genome shotgun (WGS) entry which is preliminary data.</text>
</comment>
<evidence type="ECO:0000256" key="1">
    <source>
        <dbReference type="ARBA" id="ARBA00004651"/>
    </source>
</evidence>
<evidence type="ECO:0000256" key="9">
    <source>
        <dbReference type="SAM" id="Phobius"/>
    </source>
</evidence>
<dbReference type="RefSeq" id="WP_116223677.1">
    <property type="nucleotide sequence ID" value="NZ_AP018437.1"/>
</dbReference>
<keyword evidence="7 9" id="KW-1133">Transmembrane helix</keyword>
<protein>
    <submittedName>
        <fullName evidence="11">PTS system galactitol-specific IIC component</fullName>
    </submittedName>
</protein>
<dbReference type="OrthoDB" id="9787936at2"/>
<feature type="transmembrane region" description="Helical" evidence="9">
    <location>
        <begin position="306"/>
        <end position="324"/>
    </location>
</feature>
<dbReference type="GO" id="GO:0015577">
    <property type="term" value="F:galactitol transmembrane transporter activity"/>
    <property type="evidence" value="ECO:0007669"/>
    <property type="project" value="InterPro"/>
</dbReference>
<feature type="transmembrane region" description="Helical" evidence="9">
    <location>
        <begin position="355"/>
        <end position="374"/>
    </location>
</feature>
<evidence type="ECO:0000313" key="11">
    <source>
        <dbReference type="EMBL" id="REG10500.1"/>
    </source>
</evidence>
<feature type="transmembrane region" description="Helical" evidence="9">
    <location>
        <begin position="135"/>
        <end position="162"/>
    </location>
</feature>
<dbReference type="Pfam" id="PF03611">
    <property type="entry name" value="EIIC-GAT"/>
    <property type="match status" value="1"/>
</dbReference>
<gene>
    <name evidence="11" type="ORF">DFR64_0358</name>
</gene>
<dbReference type="PROSITE" id="PS51104">
    <property type="entry name" value="PTS_EIIC_TYPE_2"/>
    <property type="match status" value="1"/>
</dbReference>
<dbReference type="PIRSF" id="PIRSF006304">
    <property type="entry name" value="GatC"/>
    <property type="match status" value="1"/>
</dbReference>
<feature type="transmembrane region" description="Helical" evidence="9">
    <location>
        <begin position="182"/>
        <end position="199"/>
    </location>
</feature>
<keyword evidence="6 9" id="KW-0812">Transmembrane</keyword>
<keyword evidence="3" id="KW-1003">Cell membrane</keyword>
<evidence type="ECO:0000256" key="8">
    <source>
        <dbReference type="ARBA" id="ARBA00023136"/>
    </source>
</evidence>
<evidence type="ECO:0000256" key="2">
    <source>
        <dbReference type="ARBA" id="ARBA00022448"/>
    </source>
</evidence>
<dbReference type="Proteomes" id="UP000256388">
    <property type="component" value="Unassembled WGS sequence"/>
</dbReference>
<accession>A0A347ZUD3</accession>
<evidence type="ECO:0000256" key="7">
    <source>
        <dbReference type="ARBA" id="ARBA00022989"/>
    </source>
</evidence>
<keyword evidence="4" id="KW-0762">Sugar transport</keyword>
<keyword evidence="12" id="KW-1185">Reference proteome</keyword>
<sequence>MNFTNIMASITALPSAVMVPLAILIFSLIAGMKFTKAFRSAILIGAGFVGFSAMFTVFASNIGPAVAAFVQGLGLQLDIADAGVFSLLTATWGSPIAIWFIPIGLGVNILMLILNLTKTLDADILNYWPWGISAIALYALTGNLVIALAGFVINEVIILLIADWTAPKIDEHFDMEGISIPHGNAALWPPLGIAVNWVIEKIPGLRDLEADPDTIAKKFGVFGEPVMLGTILGALIGIIGRQPWGTVLNLAVSLAAVMLLYPRMLQLMMEGLGPISEHLRNFMKEKFNRDVYIGVDAAVLIGQPDVLAVGMILIPIVLGLALILPGNHVLPLADLAIGTPFLISMCMPFLKRGNFVRGLIVGVFIFAAALYISGDLAPLYTKAGEMIGMQVQDGVTWTSMAAGSNWITWILVKIVGLFGYTI</sequence>
<evidence type="ECO:0000256" key="6">
    <source>
        <dbReference type="ARBA" id="ARBA00022692"/>
    </source>
</evidence>
<feature type="transmembrane region" description="Helical" evidence="9">
    <location>
        <begin position="6"/>
        <end position="29"/>
    </location>
</feature>
<dbReference type="AlphaFoldDB" id="A0A347ZUD3"/>
<dbReference type="InterPro" id="IPR013853">
    <property type="entry name" value="EIIC-GAT"/>
</dbReference>
<evidence type="ECO:0000256" key="4">
    <source>
        <dbReference type="ARBA" id="ARBA00022597"/>
    </source>
</evidence>
<reference evidence="11 12" key="1">
    <citation type="submission" date="2018-08" db="EMBL/GenBank/DDBJ databases">
        <title>Genomic Encyclopedia of Type Strains, Phase IV (KMG-IV): sequencing the most valuable type-strain genomes for metagenomic binning, comparative biology and taxonomic classification.</title>
        <authorList>
            <person name="Goeker M."/>
        </authorList>
    </citation>
    <scope>NUCLEOTIDE SEQUENCE [LARGE SCALE GENOMIC DNA]</scope>
    <source>
        <strain evidence="11 12">DSM 23923</strain>
    </source>
</reference>
<comment type="subcellular location">
    <subcellularLocation>
        <location evidence="1">Cell membrane</location>
        <topology evidence="1">Multi-pass membrane protein</topology>
    </subcellularLocation>
</comment>
<dbReference type="PANTHER" id="PTHR37324">
    <property type="entry name" value="PTS SYSTEM GALACTITOL-SPECIFIC EIIC COMPONENT"/>
    <property type="match status" value="1"/>
</dbReference>
<evidence type="ECO:0000256" key="5">
    <source>
        <dbReference type="ARBA" id="ARBA00022683"/>
    </source>
</evidence>
<dbReference type="PANTHER" id="PTHR37324:SF2">
    <property type="entry name" value="PTS SYSTEM GALACTITOL-SPECIFIC EIIC COMPONENT"/>
    <property type="match status" value="1"/>
</dbReference>
<evidence type="ECO:0000256" key="3">
    <source>
        <dbReference type="ARBA" id="ARBA00022475"/>
    </source>
</evidence>
<evidence type="ECO:0000313" key="12">
    <source>
        <dbReference type="Proteomes" id="UP000256388"/>
    </source>
</evidence>
<dbReference type="InterPro" id="IPR013014">
    <property type="entry name" value="PTS_EIIC_2"/>
</dbReference>
<proteinExistence type="predicted"/>